<dbReference type="InterPro" id="IPR013083">
    <property type="entry name" value="Znf_RING/FYVE/PHD"/>
</dbReference>
<keyword evidence="1" id="KW-0479">Metal-binding</keyword>
<evidence type="ECO:0000256" key="2">
    <source>
        <dbReference type="ARBA" id="ARBA00022771"/>
    </source>
</evidence>
<evidence type="ECO:0000259" key="5">
    <source>
        <dbReference type="PROSITE" id="PS50089"/>
    </source>
</evidence>
<dbReference type="Proteomes" id="UP000554482">
    <property type="component" value="Unassembled WGS sequence"/>
</dbReference>
<dbReference type="GO" id="GO:0006511">
    <property type="term" value="P:ubiquitin-dependent protein catabolic process"/>
    <property type="evidence" value="ECO:0007669"/>
    <property type="project" value="TreeGrafter"/>
</dbReference>
<dbReference type="InterPro" id="IPR001841">
    <property type="entry name" value="Znf_RING"/>
</dbReference>
<dbReference type="InterPro" id="IPR051834">
    <property type="entry name" value="RING_finger_E3_ligase"/>
</dbReference>
<organism evidence="6 7">
    <name type="scientific">Thalictrum thalictroides</name>
    <name type="common">Rue-anemone</name>
    <name type="synonym">Anemone thalictroides</name>
    <dbReference type="NCBI Taxonomy" id="46969"/>
    <lineage>
        <taxon>Eukaryota</taxon>
        <taxon>Viridiplantae</taxon>
        <taxon>Streptophyta</taxon>
        <taxon>Embryophyta</taxon>
        <taxon>Tracheophyta</taxon>
        <taxon>Spermatophyta</taxon>
        <taxon>Magnoliopsida</taxon>
        <taxon>Ranunculales</taxon>
        <taxon>Ranunculaceae</taxon>
        <taxon>Thalictroideae</taxon>
        <taxon>Thalictrum</taxon>
    </lineage>
</organism>
<evidence type="ECO:0000256" key="4">
    <source>
        <dbReference type="PROSITE-ProRule" id="PRU00175"/>
    </source>
</evidence>
<evidence type="ECO:0000313" key="7">
    <source>
        <dbReference type="Proteomes" id="UP000554482"/>
    </source>
</evidence>
<keyword evidence="7" id="KW-1185">Reference proteome</keyword>
<dbReference type="Pfam" id="PF13639">
    <property type="entry name" value="zf-RING_2"/>
    <property type="match status" value="1"/>
</dbReference>
<dbReference type="AlphaFoldDB" id="A0A7J6V9L4"/>
<dbReference type="PANTHER" id="PTHR45931">
    <property type="entry name" value="SI:CH211-59O9.10"/>
    <property type="match status" value="1"/>
</dbReference>
<dbReference type="OrthoDB" id="982251at2759"/>
<sequence>MVLFANCEEIKAMVVLSNNMISDSEVLFKFEIEEKEVHQAKSVESVEGFIEMSRQEHLVTENLLVNLEQLSNKESIKECVEKMLSDIGDNMLLFTTTSNLFDYESVVRLQEEISDQIFKLLISNGSTKQGKNNQIKVPIKFLNLHSYNSLEEYHCHVVEDESSSDDDEFEDEMEIDNQPKKMISASRASIDALERIKYKMEEWEEVTCCSVCWEEFMTGEVIRKMPCSKAHIFHTNCIEKWLKVNHTCPHCRYPMPTK</sequence>
<keyword evidence="3" id="KW-0862">Zinc</keyword>
<gene>
    <name evidence="6" type="ORF">FRX31_028966</name>
</gene>
<name>A0A7J6V9L4_THATH</name>
<dbReference type="SUPFAM" id="SSF57850">
    <property type="entry name" value="RING/U-box"/>
    <property type="match status" value="1"/>
</dbReference>
<dbReference type="GO" id="GO:0008270">
    <property type="term" value="F:zinc ion binding"/>
    <property type="evidence" value="ECO:0007669"/>
    <property type="project" value="UniProtKB-KW"/>
</dbReference>
<dbReference type="EMBL" id="JABWDY010036178">
    <property type="protein sequence ID" value="KAF5181447.1"/>
    <property type="molecule type" value="Genomic_DNA"/>
</dbReference>
<comment type="caution">
    <text evidence="6">The sequence shown here is derived from an EMBL/GenBank/DDBJ whole genome shotgun (WGS) entry which is preliminary data.</text>
</comment>
<dbReference type="GO" id="GO:0005634">
    <property type="term" value="C:nucleus"/>
    <property type="evidence" value="ECO:0007669"/>
    <property type="project" value="TreeGrafter"/>
</dbReference>
<dbReference type="GO" id="GO:0061630">
    <property type="term" value="F:ubiquitin protein ligase activity"/>
    <property type="evidence" value="ECO:0007669"/>
    <property type="project" value="TreeGrafter"/>
</dbReference>
<dbReference type="PROSITE" id="PS50089">
    <property type="entry name" value="ZF_RING_2"/>
    <property type="match status" value="1"/>
</dbReference>
<evidence type="ECO:0000256" key="1">
    <source>
        <dbReference type="ARBA" id="ARBA00022723"/>
    </source>
</evidence>
<protein>
    <recommendedName>
        <fullName evidence="5">RING-type domain-containing protein</fullName>
    </recommendedName>
</protein>
<dbReference type="PANTHER" id="PTHR45931:SF3">
    <property type="entry name" value="RING ZINC FINGER-CONTAINING PROTEIN"/>
    <property type="match status" value="1"/>
</dbReference>
<evidence type="ECO:0000313" key="6">
    <source>
        <dbReference type="EMBL" id="KAF5181447.1"/>
    </source>
</evidence>
<reference evidence="6 7" key="1">
    <citation type="submission" date="2020-06" db="EMBL/GenBank/DDBJ databases">
        <title>Transcriptomic and genomic resources for Thalictrum thalictroides and T. hernandezii: Facilitating candidate gene discovery in an emerging model plant lineage.</title>
        <authorList>
            <person name="Arias T."/>
            <person name="Riano-Pachon D.M."/>
            <person name="Di Stilio V.S."/>
        </authorList>
    </citation>
    <scope>NUCLEOTIDE SEQUENCE [LARGE SCALE GENOMIC DNA]</scope>
    <source>
        <strain evidence="7">cv. WT478/WT964</strain>
        <tissue evidence="6">Leaves</tissue>
    </source>
</reference>
<feature type="domain" description="RING-type" evidence="5">
    <location>
        <begin position="209"/>
        <end position="252"/>
    </location>
</feature>
<keyword evidence="2 4" id="KW-0863">Zinc-finger</keyword>
<accession>A0A7J6V9L4</accession>
<evidence type="ECO:0000256" key="3">
    <source>
        <dbReference type="ARBA" id="ARBA00022833"/>
    </source>
</evidence>
<dbReference type="Gene3D" id="3.30.40.10">
    <property type="entry name" value="Zinc/RING finger domain, C3HC4 (zinc finger)"/>
    <property type="match status" value="1"/>
</dbReference>
<proteinExistence type="predicted"/>